<keyword evidence="2" id="KW-1185">Reference proteome</keyword>
<dbReference type="RefSeq" id="WP_119349715.1">
    <property type="nucleotide sequence ID" value="NZ_QWET01000006.1"/>
</dbReference>
<proteinExistence type="predicted"/>
<dbReference type="OrthoDB" id="1202966at2"/>
<accession>A0A399D0F1</accession>
<evidence type="ECO:0000313" key="1">
    <source>
        <dbReference type="EMBL" id="RIH65334.1"/>
    </source>
</evidence>
<dbReference type="EMBL" id="QWET01000006">
    <property type="protein sequence ID" value="RIH65334.1"/>
    <property type="molecule type" value="Genomic_DNA"/>
</dbReference>
<evidence type="ECO:0000313" key="2">
    <source>
        <dbReference type="Proteomes" id="UP000266441"/>
    </source>
</evidence>
<name>A0A399D0F1_9BACT</name>
<sequence>MGVQKLRQELHDYIDHADERFLKMVYAMSKEYKEPGVVGYNIDGSPITKESLVKRAKAASQRVKSGDYITQEEVQKEIENW</sequence>
<comment type="caution">
    <text evidence="1">The sequence shown here is derived from an EMBL/GenBank/DDBJ whole genome shotgun (WGS) entry which is preliminary data.</text>
</comment>
<dbReference type="AlphaFoldDB" id="A0A399D0F1"/>
<dbReference type="Proteomes" id="UP000266441">
    <property type="component" value="Unassembled WGS sequence"/>
</dbReference>
<gene>
    <name evidence="1" type="ORF">D1164_09390</name>
</gene>
<reference evidence="1 2" key="1">
    <citation type="journal article" date="2015" name="Int. J. Syst. Evol. Microbiol.">
        <title>Mariniphaga sediminis sp. nov., isolated from coastal sediment.</title>
        <authorList>
            <person name="Wang F.Q."/>
            <person name="Shen Q.Y."/>
            <person name="Chen G.J."/>
            <person name="Du Z.J."/>
        </authorList>
    </citation>
    <scope>NUCLEOTIDE SEQUENCE [LARGE SCALE GENOMIC DNA]</scope>
    <source>
        <strain evidence="1 2">SY21</strain>
    </source>
</reference>
<organism evidence="1 2">
    <name type="scientific">Mariniphaga sediminis</name>
    <dbReference type="NCBI Taxonomy" id="1628158"/>
    <lineage>
        <taxon>Bacteria</taxon>
        <taxon>Pseudomonadati</taxon>
        <taxon>Bacteroidota</taxon>
        <taxon>Bacteroidia</taxon>
        <taxon>Marinilabiliales</taxon>
        <taxon>Prolixibacteraceae</taxon>
        <taxon>Mariniphaga</taxon>
    </lineage>
</organism>
<protein>
    <submittedName>
        <fullName evidence="1">Uncharacterized protein</fullName>
    </submittedName>
</protein>